<name>A0A841H3Z3_9BACT</name>
<feature type="transmembrane region" description="Helical" evidence="1">
    <location>
        <begin position="6"/>
        <end position="26"/>
    </location>
</feature>
<dbReference type="EMBL" id="JACHIA010000015">
    <property type="protein sequence ID" value="MBB6072519.1"/>
    <property type="molecule type" value="Genomic_DNA"/>
</dbReference>
<gene>
    <name evidence="2" type="ORF">HNQ61_004181</name>
</gene>
<keyword evidence="1" id="KW-1133">Transmembrane helix</keyword>
<evidence type="ECO:0000313" key="2">
    <source>
        <dbReference type="EMBL" id="MBB6072519.1"/>
    </source>
</evidence>
<keyword evidence="3" id="KW-1185">Reference proteome</keyword>
<comment type="caution">
    <text evidence="2">The sequence shown here is derived from an EMBL/GenBank/DDBJ whole genome shotgun (WGS) entry which is preliminary data.</text>
</comment>
<accession>A0A841H3Z3</accession>
<evidence type="ECO:0000313" key="3">
    <source>
        <dbReference type="Proteomes" id="UP000582837"/>
    </source>
</evidence>
<organism evidence="2 3">
    <name type="scientific">Longimicrobium terrae</name>
    <dbReference type="NCBI Taxonomy" id="1639882"/>
    <lineage>
        <taxon>Bacteria</taxon>
        <taxon>Pseudomonadati</taxon>
        <taxon>Gemmatimonadota</taxon>
        <taxon>Longimicrobiia</taxon>
        <taxon>Longimicrobiales</taxon>
        <taxon>Longimicrobiaceae</taxon>
        <taxon>Longimicrobium</taxon>
    </lineage>
</organism>
<sequence>MRNPGWGVFFCIAVVLMEAAFFRCIVAQTQEPLVPLGGRWEERRPPRRALSGVLVPGVMTGDQDALVDPAQITVLLPPNSAGMLCVVVNSQDGRYWARAMFEIRPSAGHSVLLTAPRRYRNEFRRYRVRDLVISATLTPDCRDDLATHALPLWGSRAASHDSIFVYINSRDFTNVSWRSSAGEVQSVGCRETGDSYVVYSRVCRVPVWAVGERTVLRIRRNPGGGRFAYDSVFVGTPAGIRQ</sequence>
<keyword evidence="1" id="KW-0472">Membrane</keyword>
<keyword evidence="1" id="KW-0812">Transmembrane</keyword>
<evidence type="ECO:0000256" key="1">
    <source>
        <dbReference type="SAM" id="Phobius"/>
    </source>
</evidence>
<proteinExistence type="predicted"/>
<reference evidence="2 3" key="1">
    <citation type="submission" date="2020-08" db="EMBL/GenBank/DDBJ databases">
        <title>Genomic Encyclopedia of Type Strains, Phase IV (KMG-IV): sequencing the most valuable type-strain genomes for metagenomic binning, comparative biology and taxonomic classification.</title>
        <authorList>
            <person name="Goeker M."/>
        </authorList>
    </citation>
    <scope>NUCLEOTIDE SEQUENCE [LARGE SCALE GENOMIC DNA]</scope>
    <source>
        <strain evidence="2 3">DSM 29007</strain>
    </source>
</reference>
<dbReference type="AlphaFoldDB" id="A0A841H3Z3"/>
<dbReference type="Proteomes" id="UP000582837">
    <property type="component" value="Unassembled WGS sequence"/>
</dbReference>
<protein>
    <submittedName>
        <fullName evidence="2">Uncharacterized protein</fullName>
    </submittedName>
</protein>